<feature type="transmembrane region" description="Helical" evidence="1">
    <location>
        <begin position="6"/>
        <end position="22"/>
    </location>
</feature>
<gene>
    <name evidence="2" type="primary">wzy</name>
</gene>
<dbReference type="EMBL" id="MH444260">
    <property type="protein sequence ID" value="AXL96327.1"/>
    <property type="molecule type" value="Genomic_DNA"/>
</dbReference>
<evidence type="ECO:0000256" key="1">
    <source>
        <dbReference type="SAM" id="Phobius"/>
    </source>
</evidence>
<organism evidence="2">
    <name type="scientific">Providencia alcalifaciens</name>
    <dbReference type="NCBI Taxonomy" id="126385"/>
    <lineage>
        <taxon>Bacteria</taxon>
        <taxon>Pseudomonadati</taxon>
        <taxon>Pseudomonadota</taxon>
        <taxon>Gammaproteobacteria</taxon>
        <taxon>Enterobacterales</taxon>
        <taxon>Morganellaceae</taxon>
        <taxon>Providencia</taxon>
    </lineage>
</organism>
<evidence type="ECO:0000313" key="2">
    <source>
        <dbReference type="EMBL" id="AXL96327.1"/>
    </source>
</evidence>
<dbReference type="Pfam" id="PF14897">
    <property type="entry name" value="EpsG"/>
    <property type="match status" value="1"/>
</dbReference>
<feature type="transmembrane region" description="Helical" evidence="1">
    <location>
        <begin position="154"/>
        <end position="180"/>
    </location>
</feature>
<sequence>MATVIFYNLILLSSTLFIWLSEKGKRHFDRWILLLIAFFIIFIPSAIRYGIGTDFFNYIKIYNHIENYEWMEKGFYYINLFLKYTDAPSQWSLIVFSFIFTFTAFLSYPRKNGWVVHFIFMAMLWFFSLNGIRQGIAAAFCLLALFSYFHKNLFYFILLTLIGALFHKSALFVTSVGFLSLIPMGFPLKTKILPWVFIILIIFTATSVSIITLYIEQILRVLGFYKYAGYFSSYHFSMRDYGSGLGVLIKVIFSIYIIVNTKSILKLNDKYWLLIILTFIYASSAVLANSIIIFDRMAEAFVVSIIVSSYILLQLPEKKQIHRIVLAIFMSFLLLAFIKTSFGIPTSYGDPQLNPYVTIFDE</sequence>
<feature type="transmembrane region" description="Helical" evidence="1">
    <location>
        <begin position="324"/>
        <end position="344"/>
    </location>
</feature>
<feature type="transmembrane region" description="Helical" evidence="1">
    <location>
        <begin position="31"/>
        <end position="51"/>
    </location>
</feature>
<reference evidence="2" key="1">
    <citation type="submission" date="2018-06" db="EMBL/GenBank/DDBJ databases">
        <title>Development of a Molecular Serotyping Scheme and a Multiplexed Luminex-Based Array for Providencia.</title>
        <authorList>
            <person name="Du Y."/>
            <person name="Liu B."/>
        </authorList>
    </citation>
    <scope>NUCLEOTIDE SEQUENCE</scope>
</reference>
<accession>A0A346CL53</accession>
<dbReference type="RefSeq" id="WP_154601276.1">
    <property type="nucleotide sequence ID" value="NZ_WLUI01000028.1"/>
</dbReference>
<dbReference type="AlphaFoldDB" id="A0A346CL53"/>
<keyword evidence="1" id="KW-0472">Membrane</keyword>
<name>A0A346CL53_9GAMM</name>
<dbReference type="InterPro" id="IPR049458">
    <property type="entry name" value="EpsG-like"/>
</dbReference>
<feature type="transmembrane region" description="Helical" evidence="1">
    <location>
        <begin position="300"/>
        <end position="317"/>
    </location>
</feature>
<feature type="transmembrane region" description="Helical" evidence="1">
    <location>
        <begin position="192"/>
        <end position="215"/>
    </location>
</feature>
<protein>
    <submittedName>
        <fullName evidence="2">O-antigen polymerase Wzy</fullName>
    </submittedName>
</protein>
<feature type="transmembrane region" description="Helical" evidence="1">
    <location>
        <begin position="90"/>
        <end position="108"/>
    </location>
</feature>
<keyword evidence="1" id="KW-1133">Transmembrane helix</keyword>
<proteinExistence type="predicted"/>
<keyword evidence="1" id="KW-0812">Transmembrane</keyword>
<feature type="transmembrane region" description="Helical" evidence="1">
    <location>
        <begin position="241"/>
        <end position="259"/>
    </location>
</feature>
<feature type="transmembrane region" description="Helical" evidence="1">
    <location>
        <begin position="271"/>
        <end position="294"/>
    </location>
</feature>
<feature type="transmembrane region" description="Helical" evidence="1">
    <location>
        <begin position="115"/>
        <end position="148"/>
    </location>
</feature>